<organism evidence="1 2">
    <name type="scientific">Eiseniibacteriota bacterium</name>
    <dbReference type="NCBI Taxonomy" id="2212470"/>
    <lineage>
        <taxon>Bacteria</taxon>
        <taxon>Candidatus Eiseniibacteriota</taxon>
    </lineage>
</organism>
<keyword evidence="1" id="KW-0489">Methyltransferase</keyword>
<dbReference type="SUPFAM" id="SSF53335">
    <property type="entry name" value="S-adenosyl-L-methionine-dependent methyltransferases"/>
    <property type="match status" value="1"/>
</dbReference>
<dbReference type="GO" id="GO:0008168">
    <property type="term" value="F:methyltransferase activity"/>
    <property type="evidence" value="ECO:0007669"/>
    <property type="project" value="UniProtKB-KW"/>
</dbReference>
<dbReference type="Pfam" id="PF13489">
    <property type="entry name" value="Methyltransf_23"/>
    <property type="match status" value="1"/>
</dbReference>
<accession>A0A538TRL5</accession>
<dbReference type="EMBL" id="VBOZ01000009">
    <property type="protein sequence ID" value="TMQ66248.1"/>
    <property type="molecule type" value="Genomic_DNA"/>
</dbReference>
<dbReference type="InterPro" id="IPR029063">
    <property type="entry name" value="SAM-dependent_MTases_sf"/>
</dbReference>
<dbReference type="Proteomes" id="UP000317691">
    <property type="component" value="Unassembled WGS sequence"/>
</dbReference>
<keyword evidence="1" id="KW-0808">Transferase</keyword>
<dbReference type="GO" id="GO:0032259">
    <property type="term" value="P:methylation"/>
    <property type="evidence" value="ECO:0007669"/>
    <property type="project" value="UniProtKB-KW"/>
</dbReference>
<gene>
    <name evidence="1" type="ORF">E6K79_02530</name>
</gene>
<proteinExistence type="predicted"/>
<dbReference type="AlphaFoldDB" id="A0A538TRL5"/>
<dbReference type="CDD" id="cd02440">
    <property type="entry name" value="AdoMet_MTases"/>
    <property type="match status" value="1"/>
</dbReference>
<dbReference type="Gene3D" id="3.40.50.150">
    <property type="entry name" value="Vaccinia Virus protein VP39"/>
    <property type="match status" value="1"/>
</dbReference>
<name>A0A538TRL5_UNCEI</name>
<sequence length="242" mass="26541">MSPAEIPLEETLAFLTRALPPPPLRILEAGAGEGAVALAIAARGYEVTALDEAGGRPTAPGAERIRWVEADFLYYDEAATFDAVLFTHSLHHMAPVEGALDRARALLKPSGLMIADEHAYDRVNLPTARWYYDLESVLTAAGMLPPAENATEEGNPLGRWRKEHAHDPPLQTGHAMLAAARERFELTSVEEAPYLYRSLAGRLTEGDRGVRVARRILELESRLVRERDLTAAGLRMIGKKEG</sequence>
<evidence type="ECO:0000313" key="1">
    <source>
        <dbReference type="EMBL" id="TMQ66248.1"/>
    </source>
</evidence>
<comment type="caution">
    <text evidence="1">The sequence shown here is derived from an EMBL/GenBank/DDBJ whole genome shotgun (WGS) entry which is preliminary data.</text>
</comment>
<protein>
    <submittedName>
        <fullName evidence="1">Class I SAM-dependent methyltransferase</fullName>
    </submittedName>
</protein>
<reference evidence="1 2" key="1">
    <citation type="journal article" date="2019" name="Nat. Microbiol.">
        <title>Mediterranean grassland soil C-N compound turnover is dependent on rainfall and depth, and is mediated by genomically divergent microorganisms.</title>
        <authorList>
            <person name="Diamond S."/>
            <person name="Andeer P.F."/>
            <person name="Li Z."/>
            <person name="Crits-Christoph A."/>
            <person name="Burstein D."/>
            <person name="Anantharaman K."/>
            <person name="Lane K.R."/>
            <person name="Thomas B.C."/>
            <person name="Pan C."/>
            <person name="Northen T.R."/>
            <person name="Banfield J.F."/>
        </authorList>
    </citation>
    <scope>NUCLEOTIDE SEQUENCE [LARGE SCALE GENOMIC DNA]</scope>
    <source>
        <strain evidence="1">WS_9</strain>
    </source>
</reference>
<evidence type="ECO:0000313" key="2">
    <source>
        <dbReference type="Proteomes" id="UP000317691"/>
    </source>
</evidence>